<feature type="chain" id="PRO_5045903812" evidence="7">
    <location>
        <begin position="19"/>
        <end position="263"/>
    </location>
</feature>
<sequence>MQFPSFCVFVLGVSLVKTSDPEPCNCEEKTNTCTLLAGANGLPGTPGTNGLPGTPGMQGLPGRNGEEGPKGEKGDPGLRGIQGPPGKAGPPGSKGDQGERGPNGDSGGRELELLKTQISHLQEQMKDLQLTASKTSTVFLGQMFPNSTAAREKKFVTSGAEGNYQLSKTTCSHFGLQIASPRDDKENKAVQSLAAKFGKNAFLGMNDQETEGVFKHLNGDQMAYSKWAPNEPNGVHEDCIEIYPDGNWNDVPCGLSRLIMCEF</sequence>
<evidence type="ECO:0000256" key="3">
    <source>
        <dbReference type="ARBA" id="ARBA00022837"/>
    </source>
</evidence>
<dbReference type="Pfam" id="PF00059">
    <property type="entry name" value="Lectin_C"/>
    <property type="match status" value="1"/>
</dbReference>
<dbReference type="InterPro" id="IPR016186">
    <property type="entry name" value="C-type_lectin-like/link_sf"/>
</dbReference>
<feature type="signal peptide" evidence="7">
    <location>
        <begin position="1"/>
        <end position="18"/>
    </location>
</feature>
<keyword evidence="3" id="KW-0106">Calcium</keyword>
<dbReference type="InterPro" id="IPR051077">
    <property type="entry name" value="Ca-dependent_lectin"/>
</dbReference>
<evidence type="ECO:0000256" key="7">
    <source>
        <dbReference type="SAM" id="SignalP"/>
    </source>
</evidence>
<keyword evidence="5" id="KW-1015">Disulfide bond</keyword>
<evidence type="ECO:0000256" key="6">
    <source>
        <dbReference type="SAM" id="MobiDB-lite"/>
    </source>
</evidence>
<protein>
    <submittedName>
        <fullName evidence="10">Pulmonary surfactant-associated protein D-like</fullName>
    </submittedName>
</protein>
<dbReference type="PROSITE" id="PS50041">
    <property type="entry name" value="C_TYPE_LECTIN_2"/>
    <property type="match status" value="1"/>
</dbReference>
<keyword evidence="9" id="KW-1185">Reference proteome</keyword>
<gene>
    <name evidence="10" type="primary">LOC107114878</name>
</gene>
<dbReference type="Pfam" id="PF01391">
    <property type="entry name" value="Collagen"/>
    <property type="match status" value="1"/>
</dbReference>
<dbReference type="PANTHER" id="PTHR24024">
    <property type="entry name" value="PULMONARY SURFACTANT-ASSOCIATED PROTEIN A"/>
    <property type="match status" value="1"/>
</dbReference>
<dbReference type="Proteomes" id="UP000694871">
    <property type="component" value="Unplaced"/>
</dbReference>
<dbReference type="Gene3D" id="3.10.100.10">
    <property type="entry name" value="Mannose-Binding Protein A, subunit A"/>
    <property type="match status" value="1"/>
</dbReference>
<dbReference type="GeneID" id="107114878"/>
<keyword evidence="1 7" id="KW-0732">Signal</keyword>
<dbReference type="SUPFAM" id="SSF56436">
    <property type="entry name" value="C-type lectin-like"/>
    <property type="match status" value="1"/>
</dbReference>
<keyword evidence="2" id="KW-0430">Lectin</keyword>
<dbReference type="PANTHER" id="PTHR24024:SF15">
    <property type="entry name" value="PULMONARY SURFACTANT-ASSOCIATED PROTEIN D"/>
    <property type="match status" value="1"/>
</dbReference>
<organism evidence="9 10">
    <name type="scientific">Gekko japonicus</name>
    <name type="common">Schlegel's Japanese gecko</name>
    <dbReference type="NCBI Taxonomy" id="146911"/>
    <lineage>
        <taxon>Eukaryota</taxon>
        <taxon>Metazoa</taxon>
        <taxon>Chordata</taxon>
        <taxon>Craniata</taxon>
        <taxon>Vertebrata</taxon>
        <taxon>Euteleostomi</taxon>
        <taxon>Lepidosauria</taxon>
        <taxon>Squamata</taxon>
        <taxon>Bifurcata</taxon>
        <taxon>Gekkota</taxon>
        <taxon>Gekkonidae</taxon>
        <taxon>Gekkoninae</taxon>
        <taxon>Gekko</taxon>
    </lineage>
</organism>
<feature type="compositionally biased region" description="Low complexity" evidence="6">
    <location>
        <begin position="44"/>
        <end position="55"/>
    </location>
</feature>
<keyword evidence="4" id="KW-0176">Collagen</keyword>
<evidence type="ECO:0000256" key="2">
    <source>
        <dbReference type="ARBA" id="ARBA00022734"/>
    </source>
</evidence>
<dbReference type="SMART" id="SM00034">
    <property type="entry name" value="CLECT"/>
    <property type="match status" value="1"/>
</dbReference>
<evidence type="ECO:0000256" key="1">
    <source>
        <dbReference type="ARBA" id="ARBA00022729"/>
    </source>
</evidence>
<evidence type="ECO:0000256" key="5">
    <source>
        <dbReference type="ARBA" id="ARBA00023157"/>
    </source>
</evidence>
<dbReference type="RefSeq" id="XP_015271970.1">
    <property type="nucleotide sequence ID" value="XM_015416484.1"/>
</dbReference>
<evidence type="ECO:0000259" key="8">
    <source>
        <dbReference type="PROSITE" id="PS50041"/>
    </source>
</evidence>
<reference evidence="10" key="1">
    <citation type="submission" date="2025-08" db="UniProtKB">
        <authorList>
            <consortium name="RefSeq"/>
        </authorList>
    </citation>
    <scope>IDENTIFICATION</scope>
</reference>
<evidence type="ECO:0000313" key="10">
    <source>
        <dbReference type="RefSeq" id="XP_015271970.1"/>
    </source>
</evidence>
<dbReference type="PROSITE" id="PS00615">
    <property type="entry name" value="C_TYPE_LECTIN_1"/>
    <property type="match status" value="1"/>
</dbReference>
<feature type="compositionally biased region" description="Basic and acidic residues" evidence="6">
    <location>
        <begin position="64"/>
        <end position="76"/>
    </location>
</feature>
<accession>A0ABM1KE33</accession>
<dbReference type="InterPro" id="IPR008160">
    <property type="entry name" value="Collagen"/>
</dbReference>
<proteinExistence type="predicted"/>
<feature type="region of interest" description="Disordered" evidence="6">
    <location>
        <begin position="44"/>
        <end position="109"/>
    </location>
</feature>
<evidence type="ECO:0000256" key="4">
    <source>
        <dbReference type="ARBA" id="ARBA00023119"/>
    </source>
</evidence>
<dbReference type="InterPro" id="IPR001304">
    <property type="entry name" value="C-type_lectin-like"/>
</dbReference>
<dbReference type="InterPro" id="IPR016187">
    <property type="entry name" value="CTDL_fold"/>
</dbReference>
<dbReference type="InterPro" id="IPR018378">
    <property type="entry name" value="C-type_lectin_CS"/>
</dbReference>
<evidence type="ECO:0000313" key="9">
    <source>
        <dbReference type="Proteomes" id="UP000694871"/>
    </source>
</evidence>
<name>A0ABM1KE33_GEKJA</name>
<feature type="domain" description="C-type lectin" evidence="8">
    <location>
        <begin position="163"/>
        <end position="262"/>
    </location>
</feature>